<comment type="caution">
    <text evidence="2">The sequence shown here is derived from an EMBL/GenBank/DDBJ whole genome shotgun (WGS) entry which is preliminary data.</text>
</comment>
<reference evidence="2 3" key="1">
    <citation type="submission" date="2023-08" db="EMBL/GenBank/DDBJ databases">
        <title>Implementing the SeqCode for naming new Mesorhizobium species isolated from Vachellia karroo root nodules.</title>
        <authorList>
            <person name="Van Lill M."/>
        </authorList>
    </citation>
    <scope>NUCLEOTIDE SEQUENCE [LARGE SCALE GENOMIC DNA]</scope>
    <source>
        <strain evidence="2 3">VK22B</strain>
    </source>
</reference>
<feature type="compositionally biased region" description="Basic and acidic residues" evidence="1">
    <location>
        <begin position="84"/>
        <end position="98"/>
    </location>
</feature>
<organism evidence="2 3">
    <name type="scientific">Mesorhizobium captivum</name>
    <dbReference type="NCBI Taxonomy" id="3072319"/>
    <lineage>
        <taxon>Bacteria</taxon>
        <taxon>Pseudomonadati</taxon>
        <taxon>Pseudomonadota</taxon>
        <taxon>Alphaproteobacteria</taxon>
        <taxon>Hyphomicrobiales</taxon>
        <taxon>Phyllobacteriaceae</taxon>
        <taxon>Mesorhizobium</taxon>
    </lineage>
</organism>
<dbReference type="RefSeq" id="WP_320226897.1">
    <property type="nucleotide sequence ID" value="NZ_JAVIJC010000014.1"/>
</dbReference>
<dbReference type="Proteomes" id="UP001271249">
    <property type="component" value="Unassembled WGS sequence"/>
</dbReference>
<evidence type="ECO:0000313" key="3">
    <source>
        <dbReference type="Proteomes" id="UP001271249"/>
    </source>
</evidence>
<feature type="compositionally biased region" description="Basic residues" evidence="1">
    <location>
        <begin position="74"/>
        <end position="83"/>
    </location>
</feature>
<evidence type="ECO:0000256" key="1">
    <source>
        <dbReference type="SAM" id="MobiDB-lite"/>
    </source>
</evidence>
<protein>
    <submittedName>
        <fullName evidence="2">Uncharacterized protein</fullName>
    </submittedName>
</protein>
<feature type="region of interest" description="Disordered" evidence="1">
    <location>
        <begin position="46"/>
        <end position="133"/>
    </location>
</feature>
<keyword evidence="3" id="KW-1185">Reference proteome</keyword>
<gene>
    <name evidence="2" type="ORF">RFN29_15155</name>
</gene>
<dbReference type="EMBL" id="JAVIJC010000014">
    <property type="protein sequence ID" value="MDX8492915.1"/>
    <property type="molecule type" value="Genomic_DNA"/>
</dbReference>
<proteinExistence type="predicted"/>
<accession>A0ABU4Z100</accession>
<evidence type="ECO:0000313" key="2">
    <source>
        <dbReference type="EMBL" id="MDX8492915.1"/>
    </source>
</evidence>
<feature type="compositionally biased region" description="Acidic residues" evidence="1">
    <location>
        <begin position="54"/>
        <end position="68"/>
    </location>
</feature>
<name>A0ABU4Z100_9HYPH</name>
<sequence length="133" mass="13806">MVSKVVAVARGYFGGVIRDPGEVFAIPAELWADEKRRPKWCREVGAEDARAEAEAGEGEGGEGGDGDADDAKPAKGKGKGGRKAKPETVKAPEAKPFEDAPAPVRVKNEINDATGGTQPDWLPPSGAPVAVTD</sequence>